<keyword evidence="1" id="KW-0732">Signal</keyword>
<feature type="signal peptide" evidence="1">
    <location>
        <begin position="1"/>
        <end position="38"/>
    </location>
</feature>
<reference evidence="2" key="1">
    <citation type="submission" date="2018-01" db="EMBL/GenBank/DDBJ databases">
        <title>An insight into the sialome of Amazonian anophelines.</title>
        <authorList>
            <person name="Ribeiro J.M."/>
            <person name="Scarpassa V."/>
            <person name="Calvo E."/>
        </authorList>
    </citation>
    <scope>NUCLEOTIDE SEQUENCE</scope>
    <source>
        <tissue evidence="2">Salivary glands</tissue>
    </source>
</reference>
<sequence length="95" mass="10664">MLRLLHYRRHRWCRCCRWCWWLLLLLLRYHLLVDPIDAQLPKVNGFVDSRDDGIVPVEAGHALAQLGARFGGAGSDSCVFPITAGQPGTHAARTA</sequence>
<accession>A0A2M4C977</accession>
<dbReference type="EMBL" id="GGFJ01012751">
    <property type="protein sequence ID" value="MBW61892.1"/>
    <property type="molecule type" value="Transcribed_RNA"/>
</dbReference>
<organism evidence="2">
    <name type="scientific">Anopheles marajoara</name>
    <dbReference type="NCBI Taxonomy" id="58244"/>
    <lineage>
        <taxon>Eukaryota</taxon>
        <taxon>Metazoa</taxon>
        <taxon>Ecdysozoa</taxon>
        <taxon>Arthropoda</taxon>
        <taxon>Hexapoda</taxon>
        <taxon>Insecta</taxon>
        <taxon>Pterygota</taxon>
        <taxon>Neoptera</taxon>
        <taxon>Endopterygota</taxon>
        <taxon>Diptera</taxon>
        <taxon>Nematocera</taxon>
        <taxon>Culicoidea</taxon>
        <taxon>Culicidae</taxon>
        <taxon>Anophelinae</taxon>
        <taxon>Anopheles</taxon>
    </lineage>
</organism>
<evidence type="ECO:0000256" key="1">
    <source>
        <dbReference type="SAM" id="SignalP"/>
    </source>
</evidence>
<feature type="chain" id="PRO_5014863125" evidence="1">
    <location>
        <begin position="39"/>
        <end position="95"/>
    </location>
</feature>
<protein>
    <submittedName>
        <fullName evidence="2">Putative secreted protein</fullName>
    </submittedName>
</protein>
<dbReference type="AlphaFoldDB" id="A0A2M4C977"/>
<evidence type="ECO:0000313" key="2">
    <source>
        <dbReference type="EMBL" id="MBW61892.1"/>
    </source>
</evidence>
<proteinExistence type="predicted"/>
<name>A0A2M4C977_9DIPT</name>